<dbReference type="AlphaFoldDB" id="X0ZE90"/>
<proteinExistence type="predicted"/>
<dbReference type="PANTHER" id="PTHR46889:SF4">
    <property type="entry name" value="TRANSPOSASE INSO FOR INSERTION SEQUENCE ELEMENT IS911B-RELATED"/>
    <property type="match status" value="1"/>
</dbReference>
<name>X0ZE90_9ZZZZ</name>
<protein>
    <recommendedName>
        <fullName evidence="1">HTH-like domain-containing protein</fullName>
    </recommendedName>
</protein>
<dbReference type="PANTHER" id="PTHR46889">
    <property type="entry name" value="TRANSPOSASE INSF FOR INSERTION SEQUENCE IS3B-RELATED"/>
    <property type="match status" value="1"/>
</dbReference>
<reference evidence="2" key="1">
    <citation type="journal article" date="2014" name="Front. Microbiol.">
        <title>High frequency of phylogenetically diverse reductive dehalogenase-homologous genes in deep subseafloor sedimentary metagenomes.</title>
        <authorList>
            <person name="Kawai M."/>
            <person name="Futagami T."/>
            <person name="Toyoda A."/>
            <person name="Takaki Y."/>
            <person name="Nishi S."/>
            <person name="Hori S."/>
            <person name="Arai W."/>
            <person name="Tsubouchi T."/>
            <person name="Morono Y."/>
            <person name="Uchiyama I."/>
            <person name="Ito T."/>
            <person name="Fujiyama A."/>
            <person name="Inagaki F."/>
            <person name="Takami H."/>
        </authorList>
    </citation>
    <scope>NUCLEOTIDE SEQUENCE</scope>
    <source>
        <strain evidence="2">Expedition CK06-06</strain>
    </source>
</reference>
<sequence length="178" mass="21163">MLIDREGEIIPVKRQAELLGIARSTVYYEPDRDPYSLELMHLIDEQYTKTPFYGSRRMREVLKRRGYLVNRKRVQRLMRLMGIEAIYPKRHLSQPHLGHKIYPYLLRNKIVDRVNEVWGADITYIRMKHGCLYLVAIMDWISRYVLSWNLSITLEVDFCIKAVEKTLDTATPEIFNSD</sequence>
<gene>
    <name evidence="2" type="ORF">S01H4_07019</name>
</gene>
<dbReference type="Pfam" id="PF13276">
    <property type="entry name" value="HTH_21"/>
    <property type="match status" value="1"/>
</dbReference>
<dbReference type="EMBL" id="BART01002245">
    <property type="protein sequence ID" value="GAG58648.1"/>
    <property type="molecule type" value="Genomic_DNA"/>
</dbReference>
<dbReference type="SUPFAM" id="SSF53098">
    <property type="entry name" value="Ribonuclease H-like"/>
    <property type="match status" value="1"/>
</dbReference>
<evidence type="ECO:0000313" key="2">
    <source>
        <dbReference type="EMBL" id="GAG58648.1"/>
    </source>
</evidence>
<evidence type="ECO:0000259" key="1">
    <source>
        <dbReference type="Pfam" id="PF13276"/>
    </source>
</evidence>
<dbReference type="InterPro" id="IPR036397">
    <property type="entry name" value="RNaseH_sf"/>
</dbReference>
<dbReference type="GO" id="GO:0003676">
    <property type="term" value="F:nucleic acid binding"/>
    <property type="evidence" value="ECO:0007669"/>
    <property type="project" value="InterPro"/>
</dbReference>
<dbReference type="InterPro" id="IPR050900">
    <property type="entry name" value="Transposase_IS3/IS150/IS904"/>
</dbReference>
<dbReference type="InterPro" id="IPR025948">
    <property type="entry name" value="HTH-like_dom"/>
</dbReference>
<dbReference type="Gene3D" id="3.30.420.10">
    <property type="entry name" value="Ribonuclease H-like superfamily/Ribonuclease H"/>
    <property type="match status" value="1"/>
</dbReference>
<comment type="caution">
    <text evidence="2">The sequence shown here is derived from an EMBL/GenBank/DDBJ whole genome shotgun (WGS) entry which is preliminary data.</text>
</comment>
<dbReference type="InterPro" id="IPR012337">
    <property type="entry name" value="RNaseH-like_sf"/>
</dbReference>
<feature type="domain" description="HTH-like" evidence="1">
    <location>
        <begin position="37"/>
        <end position="91"/>
    </location>
</feature>
<accession>X0ZE90</accession>
<organism evidence="2">
    <name type="scientific">marine sediment metagenome</name>
    <dbReference type="NCBI Taxonomy" id="412755"/>
    <lineage>
        <taxon>unclassified sequences</taxon>
        <taxon>metagenomes</taxon>
        <taxon>ecological metagenomes</taxon>
    </lineage>
</organism>